<dbReference type="InterPro" id="IPR020846">
    <property type="entry name" value="MFS_dom"/>
</dbReference>
<evidence type="ECO:0000313" key="11">
    <source>
        <dbReference type="Proteomes" id="UP001154240"/>
    </source>
</evidence>
<evidence type="ECO:0000259" key="9">
    <source>
        <dbReference type="PROSITE" id="PS50850"/>
    </source>
</evidence>
<feature type="transmembrane region" description="Helical" evidence="8">
    <location>
        <begin position="134"/>
        <end position="156"/>
    </location>
</feature>
<feature type="domain" description="Major facilitator superfamily (MFS) profile" evidence="9">
    <location>
        <begin position="10"/>
        <end position="459"/>
    </location>
</feature>
<evidence type="ECO:0000256" key="8">
    <source>
        <dbReference type="SAM" id="Phobius"/>
    </source>
</evidence>
<name>A0A9X4MN84_9BACT</name>
<feature type="transmembrane region" description="Helical" evidence="8">
    <location>
        <begin position="12"/>
        <end position="36"/>
    </location>
</feature>
<accession>A0A9X4MN84</accession>
<dbReference type="NCBIfam" id="TIGR00711">
    <property type="entry name" value="efflux_EmrB"/>
    <property type="match status" value="1"/>
</dbReference>
<feature type="transmembrane region" description="Helical" evidence="8">
    <location>
        <begin position="101"/>
        <end position="122"/>
    </location>
</feature>
<dbReference type="RefSeq" id="WP_307632732.1">
    <property type="nucleotide sequence ID" value="NZ_JAPHEH010000001.1"/>
</dbReference>
<proteinExistence type="predicted"/>
<keyword evidence="2" id="KW-0813">Transport</keyword>
<feature type="transmembrane region" description="Helical" evidence="8">
    <location>
        <begin position="328"/>
        <end position="347"/>
    </location>
</feature>
<dbReference type="EMBL" id="JAPHEH010000001">
    <property type="protein sequence ID" value="MDG4475757.1"/>
    <property type="molecule type" value="Genomic_DNA"/>
</dbReference>
<keyword evidence="4 8" id="KW-0812">Transmembrane</keyword>
<reference evidence="10" key="1">
    <citation type="journal article" date="2022" name="bioRxiv">
        <title>Thiovibrio frasassiensisgen. nov., sp. nov., an autotrophic, elemental sulfur disproportionating bacterium isolated from sulfidic karst sediment, and proposal of Thiovibrionaceae fam. nov.</title>
        <authorList>
            <person name="Aronson H."/>
            <person name="Thomas C."/>
            <person name="Bhattacharyya M."/>
            <person name="Eckstein S."/>
            <person name="Jensen S."/>
            <person name="Barco R."/>
            <person name="Macalady J."/>
            <person name="Amend J."/>
        </authorList>
    </citation>
    <scope>NUCLEOTIDE SEQUENCE</scope>
    <source>
        <strain evidence="10">RS19-109</strain>
    </source>
</reference>
<feature type="region of interest" description="Disordered" evidence="7">
    <location>
        <begin position="465"/>
        <end position="484"/>
    </location>
</feature>
<gene>
    <name evidence="10" type="ORF">OLX77_06235</name>
</gene>
<feature type="transmembrane region" description="Helical" evidence="8">
    <location>
        <begin position="76"/>
        <end position="95"/>
    </location>
</feature>
<dbReference type="InterPro" id="IPR036259">
    <property type="entry name" value="MFS_trans_sf"/>
</dbReference>
<evidence type="ECO:0000313" key="10">
    <source>
        <dbReference type="EMBL" id="MDG4475757.1"/>
    </source>
</evidence>
<dbReference type="InterPro" id="IPR011701">
    <property type="entry name" value="MFS"/>
</dbReference>
<feature type="transmembrane region" description="Helical" evidence="8">
    <location>
        <begin position="48"/>
        <end position="64"/>
    </location>
</feature>
<dbReference type="Gene3D" id="1.20.1250.20">
    <property type="entry name" value="MFS general substrate transporter like domains"/>
    <property type="match status" value="1"/>
</dbReference>
<evidence type="ECO:0000256" key="5">
    <source>
        <dbReference type="ARBA" id="ARBA00022989"/>
    </source>
</evidence>
<sequence>MSSPANKWPTFFIVATGVFMSTLDSSMVNIALPFIMKDFHTSLADTQWVVMVYLLTITASLLFWGHLSDRLGRGRIYTTGMSIFGLGSLACAYAPTLSILVSARFLQALGAAMMMATGPAIIKETFPKEQLGRGLGLIGMAVSLGLMSGPSLGGFLLELASWHLLFLITVPLGLLFAFLAIRILPGPTHHYTGPLDWLGSLFWSCALVLLSLTLTHASSASWSVSRLLLSAGTGAAALCCFIIIETRLPHPLLTMSLFRNRLFSLAILSAVLSFMVLFAVILLIPFHLDRVLGLPPSRIGLVMLAIPSSILVISPLAGWLSDSVGARLISTLGLGISTLGVFLLTTIEASTTPLIIAGQLSLLGLGQALFLSPNSASVLSHVETSKAGAAAALLATARNLGMLLGIAQAALLFSLSFRGVTNGLDLRDFRPEHTPSFLTALHYALLGAGLSGLLGMAASWLRGNSAPHRPEDPDPAVRPSHQQS</sequence>
<feature type="transmembrane region" description="Helical" evidence="8">
    <location>
        <begin position="299"/>
        <end position="321"/>
    </location>
</feature>
<dbReference type="CDD" id="cd17321">
    <property type="entry name" value="MFS_MMR_MDR_like"/>
    <property type="match status" value="1"/>
</dbReference>
<reference evidence="10" key="2">
    <citation type="submission" date="2022-10" db="EMBL/GenBank/DDBJ databases">
        <authorList>
            <person name="Aronson H.S."/>
        </authorList>
    </citation>
    <scope>NUCLEOTIDE SEQUENCE</scope>
    <source>
        <strain evidence="10">RS19-109</strain>
    </source>
</reference>
<dbReference type="PANTHER" id="PTHR42718:SF46">
    <property type="entry name" value="BLR6921 PROTEIN"/>
    <property type="match status" value="1"/>
</dbReference>
<dbReference type="PROSITE" id="PS50850">
    <property type="entry name" value="MFS"/>
    <property type="match status" value="1"/>
</dbReference>
<keyword evidence="3" id="KW-1003">Cell membrane</keyword>
<feature type="transmembrane region" description="Helical" evidence="8">
    <location>
        <begin position="223"/>
        <end position="244"/>
    </location>
</feature>
<dbReference type="GO" id="GO:0005886">
    <property type="term" value="C:plasma membrane"/>
    <property type="evidence" value="ECO:0007669"/>
    <property type="project" value="UniProtKB-SubCell"/>
</dbReference>
<protein>
    <submittedName>
        <fullName evidence="10">MFS transporter</fullName>
    </submittedName>
</protein>
<feature type="transmembrane region" description="Helical" evidence="8">
    <location>
        <begin position="400"/>
        <end position="420"/>
    </location>
</feature>
<dbReference type="InterPro" id="IPR004638">
    <property type="entry name" value="EmrB-like"/>
</dbReference>
<feature type="transmembrane region" description="Helical" evidence="8">
    <location>
        <begin position="353"/>
        <end position="371"/>
    </location>
</feature>
<feature type="transmembrane region" description="Helical" evidence="8">
    <location>
        <begin position="265"/>
        <end position="287"/>
    </location>
</feature>
<dbReference type="Pfam" id="PF07690">
    <property type="entry name" value="MFS_1"/>
    <property type="match status" value="1"/>
</dbReference>
<evidence type="ECO:0000256" key="2">
    <source>
        <dbReference type="ARBA" id="ARBA00022448"/>
    </source>
</evidence>
<evidence type="ECO:0000256" key="7">
    <source>
        <dbReference type="SAM" id="MobiDB-lite"/>
    </source>
</evidence>
<feature type="transmembrane region" description="Helical" evidence="8">
    <location>
        <begin position="440"/>
        <end position="461"/>
    </location>
</feature>
<keyword evidence="11" id="KW-1185">Reference proteome</keyword>
<dbReference type="PANTHER" id="PTHR42718">
    <property type="entry name" value="MAJOR FACILITATOR SUPERFAMILY MULTIDRUG TRANSPORTER MFSC"/>
    <property type="match status" value="1"/>
</dbReference>
<dbReference type="PRINTS" id="PR01036">
    <property type="entry name" value="TCRTETB"/>
</dbReference>
<organism evidence="10 11">
    <name type="scientific">Thiovibrio frasassiensis</name>
    <dbReference type="NCBI Taxonomy" id="2984131"/>
    <lineage>
        <taxon>Bacteria</taxon>
        <taxon>Pseudomonadati</taxon>
        <taxon>Thermodesulfobacteriota</taxon>
        <taxon>Desulfobulbia</taxon>
        <taxon>Desulfobulbales</taxon>
        <taxon>Thiovibrionaceae</taxon>
        <taxon>Thiovibrio</taxon>
    </lineage>
</organism>
<evidence type="ECO:0000256" key="4">
    <source>
        <dbReference type="ARBA" id="ARBA00022692"/>
    </source>
</evidence>
<comment type="caution">
    <text evidence="10">The sequence shown here is derived from an EMBL/GenBank/DDBJ whole genome shotgun (WGS) entry which is preliminary data.</text>
</comment>
<evidence type="ECO:0000256" key="1">
    <source>
        <dbReference type="ARBA" id="ARBA00004651"/>
    </source>
</evidence>
<keyword evidence="5 8" id="KW-1133">Transmembrane helix</keyword>
<comment type="subcellular location">
    <subcellularLocation>
        <location evidence="1">Cell membrane</location>
        <topology evidence="1">Multi-pass membrane protein</topology>
    </subcellularLocation>
</comment>
<dbReference type="GO" id="GO:0022857">
    <property type="term" value="F:transmembrane transporter activity"/>
    <property type="evidence" value="ECO:0007669"/>
    <property type="project" value="InterPro"/>
</dbReference>
<feature type="transmembrane region" description="Helical" evidence="8">
    <location>
        <begin position="162"/>
        <end position="185"/>
    </location>
</feature>
<evidence type="ECO:0000256" key="6">
    <source>
        <dbReference type="ARBA" id="ARBA00023136"/>
    </source>
</evidence>
<evidence type="ECO:0000256" key="3">
    <source>
        <dbReference type="ARBA" id="ARBA00022475"/>
    </source>
</evidence>
<dbReference type="Gene3D" id="1.20.1720.10">
    <property type="entry name" value="Multidrug resistance protein D"/>
    <property type="match status" value="1"/>
</dbReference>
<dbReference type="Proteomes" id="UP001154240">
    <property type="component" value="Unassembled WGS sequence"/>
</dbReference>
<feature type="transmembrane region" description="Helical" evidence="8">
    <location>
        <begin position="197"/>
        <end position="217"/>
    </location>
</feature>
<keyword evidence="6 8" id="KW-0472">Membrane</keyword>
<dbReference type="AlphaFoldDB" id="A0A9X4MN84"/>
<dbReference type="SUPFAM" id="SSF103473">
    <property type="entry name" value="MFS general substrate transporter"/>
    <property type="match status" value="1"/>
</dbReference>